<organism evidence="4">
    <name type="scientific">Harpegnathos saltator</name>
    <name type="common">Jerdon's jumping ant</name>
    <dbReference type="NCBI Taxonomy" id="610380"/>
    <lineage>
        <taxon>Eukaryota</taxon>
        <taxon>Metazoa</taxon>
        <taxon>Ecdysozoa</taxon>
        <taxon>Arthropoda</taxon>
        <taxon>Hexapoda</taxon>
        <taxon>Insecta</taxon>
        <taxon>Pterygota</taxon>
        <taxon>Neoptera</taxon>
        <taxon>Endopterygota</taxon>
        <taxon>Hymenoptera</taxon>
        <taxon>Apocrita</taxon>
        <taxon>Aculeata</taxon>
        <taxon>Formicoidea</taxon>
        <taxon>Formicidae</taxon>
        <taxon>Ponerinae</taxon>
        <taxon>Ponerini</taxon>
        <taxon>Harpegnathos</taxon>
    </lineage>
</organism>
<accession>E2BS04</accession>
<feature type="signal peptide" evidence="2">
    <location>
        <begin position="1"/>
        <end position="18"/>
    </location>
</feature>
<evidence type="ECO:0000256" key="1">
    <source>
        <dbReference type="SAM" id="MobiDB-lite"/>
    </source>
</evidence>
<evidence type="ECO:0000313" key="3">
    <source>
        <dbReference type="EMBL" id="EFN81520.1"/>
    </source>
</evidence>
<dbReference type="InParanoid" id="E2BS04"/>
<gene>
    <name evidence="3" type="ORF">EAI_11444</name>
</gene>
<feature type="region of interest" description="Disordered" evidence="1">
    <location>
        <begin position="69"/>
        <end position="91"/>
    </location>
</feature>
<dbReference type="AlphaFoldDB" id="E2BS04"/>
<proteinExistence type="predicted"/>
<protein>
    <submittedName>
        <fullName evidence="3">Uncharacterized protein</fullName>
    </submittedName>
</protein>
<dbReference type="OMA" id="HASHVND"/>
<evidence type="ECO:0000313" key="4">
    <source>
        <dbReference type="Proteomes" id="UP000008237"/>
    </source>
</evidence>
<name>E2BS04_HARSA</name>
<evidence type="ECO:0000256" key="2">
    <source>
        <dbReference type="SAM" id="SignalP"/>
    </source>
</evidence>
<sequence length="109" mass="12062">MIFTQLLVLFLGIYGTLAAPHSHHLNDDVHHHLDNSADVVDGQLPGTENLNEKALPMSQLLAMETNNLPANNNLDERSQIPHRLPGTGNLAEKRIPDVVLKRLQTSDTK</sequence>
<keyword evidence="4" id="KW-1185">Reference proteome</keyword>
<feature type="chain" id="PRO_5003157782" evidence="2">
    <location>
        <begin position="19"/>
        <end position="109"/>
    </location>
</feature>
<reference evidence="3 4" key="1">
    <citation type="journal article" date="2010" name="Science">
        <title>Genomic comparison of the ants Camponotus floridanus and Harpegnathos saltator.</title>
        <authorList>
            <person name="Bonasio R."/>
            <person name="Zhang G."/>
            <person name="Ye C."/>
            <person name="Mutti N.S."/>
            <person name="Fang X."/>
            <person name="Qin N."/>
            <person name="Donahue G."/>
            <person name="Yang P."/>
            <person name="Li Q."/>
            <person name="Li C."/>
            <person name="Zhang P."/>
            <person name="Huang Z."/>
            <person name="Berger S.L."/>
            <person name="Reinberg D."/>
            <person name="Wang J."/>
            <person name="Liebig J."/>
        </authorList>
    </citation>
    <scope>NUCLEOTIDE SEQUENCE [LARGE SCALE GENOMIC DNA]</scope>
    <source>
        <strain evidence="3 4">R22 G/1</strain>
    </source>
</reference>
<keyword evidence="2" id="KW-0732">Signal</keyword>
<dbReference type="Proteomes" id="UP000008237">
    <property type="component" value="Unassembled WGS sequence"/>
</dbReference>
<dbReference type="EMBL" id="GL450107">
    <property type="protein sequence ID" value="EFN81520.1"/>
    <property type="molecule type" value="Genomic_DNA"/>
</dbReference>
<dbReference type="OrthoDB" id="7685891at2759"/>